<dbReference type="EC" id="3.2.1.89" evidence="3 6"/>
<dbReference type="EMBL" id="LXJU01000001">
    <property type="protein sequence ID" value="OGE58180.1"/>
    <property type="molecule type" value="Genomic_DNA"/>
</dbReference>
<organism evidence="7 8">
    <name type="scientific">Penicillium arizonense</name>
    <dbReference type="NCBI Taxonomy" id="1835702"/>
    <lineage>
        <taxon>Eukaryota</taxon>
        <taxon>Fungi</taxon>
        <taxon>Dikarya</taxon>
        <taxon>Ascomycota</taxon>
        <taxon>Pezizomycotina</taxon>
        <taxon>Eurotiomycetes</taxon>
        <taxon>Eurotiomycetidae</taxon>
        <taxon>Eurotiales</taxon>
        <taxon>Aspergillaceae</taxon>
        <taxon>Penicillium</taxon>
    </lineage>
</organism>
<comment type="caution">
    <text evidence="7">The sequence shown here is derived from an EMBL/GenBank/DDBJ whole genome shotgun (WGS) entry which is preliminary data.</text>
</comment>
<evidence type="ECO:0000313" key="7">
    <source>
        <dbReference type="EMBL" id="OGE58180.1"/>
    </source>
</evidence>
<proteinExistence type="inferred from homology"/>
<dbReference type="GO" id="GO:0015926">
    <property type="term" value="F:glucosidase activity"/>
    <property type="evidence" value="ECO:0007669"/>
    <property type="project" value="InterPro"/>
</dbReference>
<dbReference type="AlphaFoldDB" id="A0A1F5LYD1"/>
<dbReference type="Pfam" id="PF07745">
    <property type="entry name" value="Glyco_hydro_53"/>
    <property type="match status" value="1"/>
</dbReference>
<dbReference type="Proteomes" id="UP000177622">
    <property type="component" value="Unassembled WGS sequence"/>
</dbReference>
<dbReference type="OrthoDB" id="110914at2759"/>
<feature type="chain" id="PRO_5009363486" description="Arabinogalactan endo-beta-1,4-galactanase" evidence="6">
    <location>
        <begin position="21"/>
        <end position="355"/>
    </location>
</feature>
<dbReference type="GO" id="GO:0045490">
    <property type="term" value="P:pectin catabolic process"/>
    <property type="evidence" value="ECO:0007669"/>
    <property type="project" value="TreeGrafter"/>
</dbReference>
<reference evidence="7 8" key="1">
    <citation type="journal article" date="2016" name="Sci. Rep.">
        <title>Penicillium arizonense, a new, genome sequenced fungal species, reveals a high chemical diversity in secreted metabolites.</title>
        <authorList>
            <person name="Grijseels S."/>
            <person name="Nielsen J.C."/>
            <person name="Randelovic M."/>
            <person name="Nielsen J."/>
            <person name="Nielsen K.F."/>
            <person name="Workman M."/>
            <person name="Frisvad J.C."/>
        </authorList>
    </citation>
    <scope>NUCLEOTIDE SEQUENCE [LARGE SCALE GENOMIC DNA]</scope>
    <source>
        <strain evidence="7 8">CBS 141311</strain>
    </source>
</reference>
<keyword evidence="8" id="KW-1185">Reference proteome</keyword>
<dbReference type="PANTHER" id="PTHR34983">
    <property type="entry name" value="ARABINOGALACTAN ENDO-BETA-1,4-GALACTANASE A"/>
    <property type="match status" value="1"/>
</dbReference>
<dbReference type="PANTHER" id="PTHR34983:SF1">
    <property type="entry name" value="ARABINOGALACTAN ENDO-BETA-1,4-GALACTANASE A"/>
    <property type="match status" value="1"/>
</dbReference>
<keyword evidence="5 6" id="KW-0326">Glycosidase</keyword>
<comment type="catalytic activity">
    <reaction evidence="1 6">
        <text>The enzyme specifically hydrolyzes (1-&gt;4)-beta-D-galactosidic linkages in type I arabinogalactans.</text>
        <dbReference type="EC" id="3.2.1.89"/>
    </reaction>
</comment>
<accession>A0A1F5LYD1</accession>
<dbReference type="Gene3D" id="3.20.20.80">
    <property type="entry name" value="Glycosidases"/>
    <property type="match status" value="1"/>
</dbReference>
<evidence type="ECO:0000256" key="1">
    <source>
        <dbReference type="ARBA" id="ARBA00001695"/>
    </source>
</evidence>
<comment type="similarity">
    <text evidence="2 6">Belongs to the glycosyl hydrolase 53 family.</text>
</comment>
<dbReference type="GO" id="GO:0031218">
    <property type="term" value="F:arabinogalactan endo-1,4-beta-galactosidase activity"/>
    <property type="evidence" value="ECO:0007669"/>
    <property type="project" value="UniProtKB-EC"/>
</dbReference>
<dbReference type="SUPFAM" id="SSF51445">
    <property type="entry name" value="(Trans)glycosidases"/>
    <property type="match status" value="1"/>
</dbReference>
<evidence type="ECO:0000256" key="5">
    <source>
        <dbReference type="ARBA" id="ARBA00023295"/>
    </source>
</evidence>
<dbReference type="InterPro" id="IPR011683">
    <property type="entry name" value="Glyco_hydro_53"/>
</dbReference>
<dbReference type="STRING" id="1835702.A0A1F5LYD1"/>
<dbReference type="FunFam" id="3.20.20.80:FF:000077">
    <property type="entry name" value="Arabinogalactan endo-beta-1,4-galactanase"/>
    <property type="match status" value="1"/>
</dbReference>
<evidence type="ECO:0000313" key="8">
    <source>
        <dbReference type="Proteomes" id="UP000177622"/>
    </source>
</evidence>
<sequence>MHMLPCLLLAATQLFAPASAALSIHGADISSLLVEEGSGISYKNAAGTTGKLEAIVKAAGVNSIRQRVWVNPSDGSYDLDYNVKLAKRVQAQGMTTYLDLHYSDTWADPSHQTTPSGWSTTDIDTLAWQVYNYTLEVCNTFAANDLDVAIVSIGNEIRSGLLWPLGTTSSYSNIARILHSGAWGVKDSDLTTTPKIMIHLDNGWSWSDQSYFYNKVLASGSALASSDFDYIGVSYYPFYSASATLASLKTSLANLYSTYGKQTIVVETNWPYACPSPAYSFPSDLKDIPFSVAGQQTFLQRLAAVVSGVSGGLGIYYWEPAWVDNAGLGSSCSDNLLFAWSGDQARASLATLGTV</sequence>
<evidence type="ECO:0000256" key="3">
    <source>
        <dbReference type="ARBA" id="ARBA00012556"/>
    </source>
</evidence>
<keyword evidence="4 6" id="KW-0378">Hydrolase</keyword>
<evidence type="ECO:0000256" key="4">
    <source>
        <dbReference type="ARBA" id="ARBA00022801"/>
    </source>
</evidence>
<dbReference type="RefSeq" id="XP_022493603.1">
    <property type="nucleotide sequence ID" value="XM_022626519.1"/>
</dbReference>
<evidence type="ECO:0000256" key="2">
    <source>
        <dbReference type="ARBA" id="ARBA00010687"/>
    </source>
</evidence>
<feature type="signal peptide" evidence="6">
    <location>
        <begin position="1"/>
        <end position="20"/>
    </location>
</feature>
<dbReference type="GeneID" id="34571253"/>
<name>A0A1F5LYD1_PENAI</name>
<dbReference type="InterPro" id="IPR017853">
    <property type="entry name" value="GH"/>
</dbReference>
<keyword evidence="6" id="KW-0732">Signal</keyword>
<evidence type="ECO:0000256" key="6">
    <source>
        <dbReference type="RuleBase" id="RU361192"/>
    </source>
</evidence>
<protein>
    <recommendedName>
        <fullName evidence="3 6">Arabinogalactan endo-beta-1,4-galactanase</fullName>
        <ecNumber evidence="3 6">3.2.1.89</ecNumber>
    </recommendedName>
</protein>
<gene>
    <name evidence="7" type="ORF">PENARI_c001G05116</name>
</gene>